<name>A0A914ZMA4_PARUN</name>
<dbReference type="Proteomes" id="UP000887569">
    <property type="component" value="Unplaced"/>
</dbReference>
<dbReference type="WBParaSite" id="PgB08_g084_t01">
    <property type="protein sequence ID" value="PgB08_g084_t01"/>
    <property type="gene ID" value="PgB08_g084"/>
</dbReference>
<evidence type="ECO:0000313" key="1">
    <source>
        <dbReference type="Proteomes" id="UP000887569"/>
    </source>
</evidence>
<evidence type="ECO:0000313" key="2">
    <source>
        <dbReference type="WBParaSite" id="PgB08_g084_t01"/>
    </source>
</evidence>
<dbReference type="AlphaFoldDB" id="A0A914ZMA4"/>
<accession>A0A914ZMA4</accession>
<organism evidence="1 2">
    <name type="scientific">Parascaris univalens</name>
    <name type="common">Nematode worm</name>
    <dbReference type="NCBI Taxonomy" id="6257"/>
    <lineage>
        <taxon>Eukaryota</taxon>
        <taxon>Metazoa</taxon>
        <taxon>Ecdysozoa</taxon>
        <taxon>Nematoda</taxon>
        <taxon>Chromadorea</taxon>
        <taxon>Rhabditida</taxon>
        <taxon>Spirurina</taxon>
        <taxon>Ascaridomorpha</taxon>
        <taxon>Ascaridoidea</taxon>
        <taxon>Ascarididae</taxon>
        <taxon>Parascaris</taxon>
    </lineage>
</organism>
<protein>
    <submittedName>
        <fullName evidence="2">Uncharacterized protein</fullName>
    </submittedName>
</protein>
<keyword evidence="1" id="KW-1185">Reference proteome</keyword>
<sequence length="128" mass="14957">IITLMDANFPYIYYKMTTISLKNSSKREEAILHFLRGKRQGYADGYNHSILRNSFNSGRYNQDFSYISKESQATTHNFQHICQERISTIKINKSRTHSRRITAQITANKGQKLKPSIFFCLTPVPRTY</sequence>
<proteinExistence type="predicted"/>
<reference evidence="2" key="1">
    <citation type="submission" date="2022-11" db="UniProtKB">
        <authorList>
            <consortium name="WormBaseParasite"/>
        </authorList>
    </citation>
    <scope>IDENTIFICATION</scope>
</reference>